<evidence type="ECO:0000256" key="12">
    <source>
        <dbReference type="RuleBase" id="RU003784"/>
    </source>
</evidence>
<proteinExistence type="inferred from homology"/>
<dbReference type="Gene3D" id="3.40.50.300">
    <property type="entry name" value="P-loop containing nucleotide triphosphate hydrolases"/>
    <property type="match status" value="1"/>
</dbReference>
<feature type="binding site" evidence="10">
    <location>
        <begin position="10"/>
        <end position="17"/>
    </location>
    <ligand>
        <name>ATP</name>
        <dbReference type="ChEBI" id="CHEBI:30616"/>
    </ligand>
</feature>
<feature type="region of interest" description="Interaction with substrate tRNA" evidence="10">
    <location>
        <begin position="35"/>
        <end position="38"/>
    </location>
</feature>
<comment type="caution">
    <text evidence="10">Lacks conserved residue(s) required for the propagation of feature annotation.</text>
</comment>
<dbReference type="Gene3D" id="1.10.20.140">
    <property type="match status" value="1"/>
</dbReference>
<evidence type="ECO:0000256" key="4">
    <source>
        <dbReference type="ARBA" id="ARBA00022679"/>
    </source>
</evidence>
<evidence type="ECO:0000313" key="15">
    <source>
        <dbReference type="Proteomes" id="UP001597458"/>
    </source>
</evidence>
<dbReference type="GO" id="GO:0052381">
    <property type="term" value="F:tRNA dimethylallyltransferase activity"/>
    <property type="evidence" value="ECO:0007669"/>
    <property type="project" value="UniProtKB-EC"/>
</dbReference>
<evidence type="ECO:0000256" key="6">
    <source>
        <dbReference type="ARBA" id="ARBA00022741"/>
    </source>
</evidence>
<evidence type="ECO:0000256" key="10">
    <source>
        <dbReference type="HAMAP-Rule" id="MF_00185"/>
    </source>
</evidence>
<evidence type="ECO:0000256" key="7">
    <source>
        <dbReference type="ARBA" id="ARBA00022840"/>
    </source>
</evidence>
<sequence length="314" mass="36251">MKEKVIVIVGPTAVGKTKMSVELSKRFNGEVINGDSTQVYKGLNIGTAKITEDEKEGIPHHLFDICYPDEAYTVADYQRDAREYIKEIHLREKCPIFVGGTGLYIKAALYNYQFSEVKANEDLRQKFLKMASREGSDFLHQHLQSLSPDAAKTIHPHNIQRIIRALEKAYSNDGKGDKSDDSNRLEPLFDIIVIGLTMERELLYSRINDRVDQMIKNGLLDEAKNLYDLNIRESQAAKAIGYKELFLYFDGECSLDEAISLMKRNSRRYAKRQFTWFKHQMDVNWFNMDHAIQNFSHKVDEIALFLEKQGLQPM</sequence>
<reference evidence="15" key="1">
    <citation type="journal article" date="2019" name="Int. J. Syst. Evol. Microbiol.">
        <title>The Global Catalogue of Microorganisms (GCM) 10K type strain sequencing project: providing services to taxonomists for standard genome sequencing and annotation.</title>
        <authorList>
            <consortium name="The Broad Institute Genomics Platform"/>
            <consortium name="The Broad Institute Genome Sequencing Center for Infectious Disease"/>
            <person name="Wu L."/>
            <person name="Ma J."/>
        </authorList>
    </citation>
    <scope>NUCLEOTIDE SEQUENCE [LARGE SCALE GENOMIC DNA]</scope>
    <source>
        <strain evidence="15">TISTR 2241</strain>
    </source>
</reference>
<dbReference type="Pfam" id="PF01715">
    <property type="entry name" value="IPPT"/>
    <property type="match status" value="1"/>
</dbReference>
<comment type="subunit">
    <text evidence="10">Monomer.</text>
</comment>
<dbReference type="SUPFAM" id="SSF52540">
    <property type="entry name" value="P-loop containing nucleoside triphosphate hydrolases"/>
    <property type="match status" value="2"/>
</dbReference>
<keyword evidence="4 10" id="KW-0808">Transferase</keyword>
<comment type="caution">
    <text evidence="14">The sequence shown here is derived from an EMBL/GenBank/DDBJ whole genome shotgun (WGS) entry which is preliminary data.</text>
</comment>
<keyword evidence="5 10" id="KW-0819">tRNA processing</keyword>
<comment type="similarity">
    <text evidence="3 10 13">Belongs to the IPP transferase family.</text>
</comment>
<evidence type="ECO:0000256" key="13">
    <source>
        <dbReference type="RuleBase" id="RU003785"/>
    </source>
</evidence>
<dbReference type="Proteomes" id="UP001597458">
    <property type="component" value="Unassembled WGS sequence"/>
</dbReference>
<evidence type="ECO:0000256" key="8">
    <source>
        <dbReference type="ARBA" id="ARBA00022842"/>
    </source>
</evidence>
<feature type="binding site" evidence="10">
    <location>
        <begin position="12"/>
        <end position="17"/>
    </location>
    <ligand>
        <name>substrate</name>
    </ligand>
</feature>
<dbReference type="RefSeq" id="WP_141189347.1">
    <property type="nucleotide sequence ID" value="NZ_JBHUMR010000008.1"/>
</dbReference>
<dbReference type="EMBL" id="JBHUMR010000008">
    <property type="protein sequence ID" value="MFD2616806.1"/>
    <property type="molecule type" value="Genomic_DNA"/>
</dbReference>
<gene>
    <name evidence="10 14" type="primary">miaA</name>
    <name evidence="14" type="ORF">ACFSTF_05725</name>
</gene>
<keyword evidence="6 10" id="KW-0547">Nucleotide-binding</keyword>
<feature type="region of interest" description="Interaction with substrate tRNA" evidence="10">
    <location>
        <begin position="160"/>
        <end position="164"/>
    </location>
</feature>
<comment type="cofactor">
    <cofactor evidence="1 10">
        <name>Mg(2+)</name>
        <dbReference type="ChEBI" id="CHEBI:18420"/>
    </cofactor>
</comment>
<evidence type="ECO:0000256" key="3">
    <source>
        <dbReference type="ARBA" id="ARBA00005842"/>
    </source>
</evidence>
<accession>A0ABW5PPL3</accession>
<dbReference type="InterPro" id="IPR039657">
    <property type="entry name" value="Dimethylallyltransferase"/>
</dbReference>
<dbReference type="InterPro" id="IPR018022">
    <property type="entry name" value="IPT"/>
</dbReference>
<dbReference type="PANTHER" id="PTHR11088">
    <property type="entry name" value="TRNA DIMETHYLALLYLTRANSFERASE"/>
    <property type="match status" value="1"/>
</dbReference>
<feature type="site" description="Interaction with substrate tRNA" evidence="10">
    <location>
        <position position="124"/>
    </location>
</feature>
<dbReference type="PANTHER" id="PTHR11088:SF60">
    <property type="entry name" value="TRNA DIMETHYLALLYLTRANSFERASE"/>
    <property type="match status" value="1"/>
</dbReference>
<keyword evidence="15" id="KW-1185">Reference proteome</keyword>
<dbReference type="EC" id="2.5.1.75" evidence="10"/>
<evidence type="ECO:0000256" key="11">
    <source>
        <dbReference type="RuleBase" id="RU003783"/>
    </source>
</evidence>
<dbReference type="InterPro" id="IPR027417">
    <property type="entry name" value="P-loop_NTPase"/>
</dbReference>
<evidence type="ECO:0000313" key="14">
    <source>
        <dbReference type="EMBL" id="MFD2616806.1"/>
    </source>
</evidence>
<evidence type="ECO:0000256" key="9">
    <source>
        <dbReference type="ARBA" id="ARBA00049563"/>
    </source>
</evidence>
<keyword evidence="8 10" id="KW-0460">Magnesium</keyword>
<keyword evidence="7 10" id="KW-0067">ATP-binding</keyword>
<protein>
    <recommendedName>
        <fullName evidence="10">tRNA dimethylallyltransferase</fullName>
        <ecNumber evidence="10">2.5.1.75</ecNumber>
    </recommendedName>
    <alternativeName>
        <fullName evidence="10">Dimethylallyl diphosphate:tRNA dimethylallyltransferase</fullName>
        <shortName evidence="10">DMAPP:tRNA dimethylallyltransferase</shortName>
        <shortName evidence="10">DMATase</shortName>
    </alternativeName>
    <alternativeName>
        <fullName evidence="10">Isopentenyl-diphosphate:tRNA isopentenyltransferase</fullName>
        <shortName evidence="10">IPP transferase</shortName>
        <shortName evidence="10">IPPT</shortName>
        <shortName evidence="10">IPTase</shortName>
    </alternativeName>
</protein>
<organism evidence="14 15">
    <name type="scientific">Terrilactibacillus laevilacticus</name>
    <dbReference type="NCBI Taxonomy" id="1380157"/>
    <lineage>
        <taxon>Bacteria</taxon>
        <taxon>Bacillati</taxon>
        <taxon>Bacillota</taxon>
        <taxon>Bacilli</taxon>
        <taxon>Bacillales</taxon>
        <taxon>Bacillaceae</taxon>
        <taxon>Terrilactibacillus</taxon>
    </lineage>
</organism>
<comment type="function">
    <text evidence="2 10 12">Catalyzes the transfer of a dimethylallyl group onto the adenine at position 37 in tRNAs that read codons beginning with uridine, leading to the formation of N6-(dimethylallyl)adenosine (i(6)A).</text>
</comment>
<evidence type="ECO:0000256" key="2">
    <source>
        <dbReference type="ARBA" id="ARBA00003213"/>
    </source>
</evidence>
<name>A0ABW5PPL3_9BACI</name>
<comment type="catalytic activity">
    <reaction evidence="9 10 11">
        <text>adenosine(37) in tRNA + dimethylallyl diphosphate = N(6)-dimethylallyladenosine(37) in tRNA + diphosphate</text>
        <dbReference type="Rhea" id="RHEA:26482"/>
        <dbReference type="Rhea" id="RHEA-COMP:10162"/>
        <dbReference type="Rhea" id="RHEA-COMP:10375"/>
        <dbReference type="ChEBI" id="CHEBI:33019"/>
        <dbReference type="ChEBI" id="CHEBI:57623"/>
        <dbReference type="ChEBI" id="CHEBI:74411"/>
        <dbReference type="ChEBI" id="CHEBI:74415"/>
        <dbReference type="EC" id="2.5.1.75"/>
    </reaction>
</comment>
<evidence type="ECO:0000256" key="1">
    <source>
        <dbReference type="ARBA" id="ARBA00001946"/>
    </source>
</evidence>
<dbReference type="NCBIfam" id="TIGR00174">
    <property type="entry name" value="miaA"/>
    <property type="match status" value="1"/>
</dbReference>
<feature type="site" description="Interaction with substrate tRNA" evidence="10">
    <location>
        <position position="101"/>
    </location>
</feature>
<evidence type="ECO:0000256" key="5">
    <source>
        <dbReference type="ARBA" id="ARBA00022694"/>
    </source>
</evidence>
<dbReference type="HAMAP" id="MF_00185">
    <property type="entry name" value="IPP_trans"/>
    <property type="match status" value="1"/>
</dbReference>